<dbReference type="InterPro" id="IPR010866">
    <property type="entry name" value="A-2_8-polyST"/>
</dbReference>
<dbReference type="AlphaFoldDB" id="A0A1G9WPC2"/>
<organism evidence="1 2">
    <name type="scientific">Dendrosporobacter quercicolus</name>
    <dbReference type="NCBI Taxonomy" id="146817"/>
    <lineage>
        <taxon>Bacteria</taxon>
        <taxon>Bacillati</taxon>
        <taxon>Bacillota</taxon>
        <taxon>Negativicutes</taxon>
        <taxon>Selenomonadales</taxon>
        <taxon>Sporomusaceae</taxon>
        <taxon>Dendrosporobacter</taxon>
    </lineage>
</organism>
<dbReference type="Gene3D" id="3.40.50.11110">
    <property type="entry name" value="Sialyltransferase, C-terminal GT-B Rossman nucleotide-binding domain"/>
    <property type="match status" value="1"/>
</dbReference>
<evidence type="ECO:0008006" key="3">
    <source>
        <dbReference type="Google" id="ProtNLM"/>
    </source>
</evidence>
<dbReference type="Pfam" id="PF07388">
    <property type="entry name" value="A-2_8-polyST"/>
    <property type="match status" value="1"/>
</dbReference>
<dbReference type="RefSeq" id="WP_092074258.1">
    <property type="nucleotide sequence ID" value="NZ_FNHB01000008.1"/>
</dbReference>
<accession>A0A1G9WPC2</accession>
<proteinExistence type="predicted"/>
<dbReference type="EMBL" id="FNHB01000008">
    <property type="protein sequence ID" value="SDM85915.1"/>
    <property type="molecule type" value="Genomic_DNA"/>
</dbReference>
<evidence type="ECO:0000313" key="2">
    <source>
        <dbReference type="Proteomes" id="UP000214880"/>
    </source>
</evidence>
<name>A0A1G9WPC2_9FIRM</name>
<sequence length="366" mass="40937">MNNVFLVGTPLQLLAAYIMASELFGQATNQLLLIHPQKDQIWRSSDSLRTMTEDQAVWRQVISRDKWLSGDYIWRYPRAMKLLQQRVLSFGKVDNVYLGSDKIIQNQLFVELLGCNSYARIDDGIWSYHNRDRRKLSKLWQLARISFFRSIGGISGNLQYNLGGLGHGLAATADYLFKPQLLERPSPNAVCLERSMVQRVMARLVAGMKPLPAMSAGNCLLFLGSTFVERKVITGQEEQAMLGDISRLAHDYGLRLIYKPHPGESSAKIADYSGRFPAMTIVPGKDPIEVLYAKYSSLRWAVSISSSGLLFADVFSETITPIALFKLYAVSTNDRILARMMDKAGVSIPDSIGELRRMIGGQAACT</sequence>
<evidence type="ECO:0000313" key="1">
    <source>
        <dbReference type="EMBL" id="SDM85915.1"/>
    </source>
</evidence>
<reference evidence="1 2" key="1">
    <citation type="submission" date="2016-10" db="EMBL/GenBank/DDBJ databases">
        <authorList>
            <person name="de Groot N.N."/>
        </authorList>
    </citation>
    <scope>NUCLEOTIDE SEQUENCE [LARGE SCALE GENOMIC DNA]</scope>
    <source>
        <strain evidence="1 2">DSM 1736</strain>
    </source>
</reference>
<gene>
    <name evidence="1" type="ORF">SAMN04488502_10835</name>
</gene>
<dbReference type="Proteomes" id="UP000214880">
    <property type="component" value="Unassembled WGS sequence"/>
</dbReference>
<dbReference type="OrthoDB" id="1678618at2"/>
<keyword evidence="2" id="KW-1185">Reference proteome</keyword>
<dbReference type="STRING" id="146817.SAMN04488502_10835"/>
<protein>
    <recommendedName>
        <fullName evidence="3">Glycosyltransferase family 52</fullName>
    </recommendedName>
</protein>